<dbReference type="InterPro" id="IPR013517">
    <property type="entry name" value="FG-GAP"/>
</dbReference>
<dbReference type="Pfam" id="PF13517">
    <property type="entry name" value="FG-GAP_3"/>
    <property type="match status" value="1"/>
</dbReference>
<evidence type="ECO:0000256" key="1">
    <source>
        <dbReference type="ARBA" id="ARBA00022729"/>
    </source>
</evidence>
<gene>
    <name evidence="3" type="ORF">AXF13_13225</name>
</gene>
<evidence type="ECO:0008006" key="5">
    <source>
        <dbReference type="Google" id="ProtNLM"/>
    </source>
</evidence>
<evidence type="ECO:0000313" key="3">
    <source>
        <dbReference type="EMBL" id="AMD91007.1"/>
    </source>
</evidence>
<dbReference type="KEGG" id="dfi:AXF13_13225"/>
<organism evidence="3 4">
    <name type="scientific">Desulfovibrio fairfieldensis</name>
    <dbReference type="NCBI Taxonomy" id="44742"/>
    <lineage>
        <taxon>Bacteria</taxon>
        <taxon>Pseudomonadati</taxon>
        <taxon>Thermodesulfobacteriota</taxon>
        <taxon>Desulfovibrionia</taxon>
        <taxon>Desulfovibrionales</taxon>
        <taxon>Desulfovibrionaceae</taxon>
        <taxon>Desulfovibrio</taxon>
    </lineage>
</organism>
<dbReference type="Gene3D" id="2.130.10.130">
    <property type="entry name" value="Integrin alpha, N-terminal"/>
    <property type="match status" value="1"/>
</dbReference>
<evidence type="ECO:0000256" key="2">
    <source>
        <dbReference type="SAM" id="SignalP"/>
    </source>
</evidence>
<dbReference type="STRING" id="44742.AXF13_13225"/>
<dbReference type="Proteomes" id="UP000069241">
    <property type="component" value="Chromosome"/>
</dbReference>
<reference evidence="4" key="1">
    <citation type="submission" date="2016-02" db="EMBL/GenBank/DDBJ databases">
        <authorList>
            <person name="Holder M.E."/>
            <person name="Ajami N.J."/>
            <person name="Petrosino J.F."/>
        </authorList>
    </citation>
    <scope>NUCLEOTIDE SEQUENCE [LARGE SCALE GENOMIC DNA]</scope>
    <source>
        <strain evidence="4">CCUG 45958</strain>
    </source>
</reference>
<dbReference type="EMBL" id="CP014229">
    <property type="protein sequence ID" value="AMD91007.1"/>
    <property type="molecule type" value="Genomic_DNA"/>
</dbReference>
<name>A0A0X8JLP6_9BACT</name>
<keyword evidence="4" id="KW-1185">Reference proteome</keyword>
<dbReference type="RefSeq" id="WP_062253936.1">
    <property type="nucleotide sequence ID" value="NZ_CP014229.1"/>
</dbReference>
<keyword evidence="1 2" id="KW-0732">Signal</keyword>
<sequence length="561" mass="60782">MKFAMRLSLTACLLTLALGLAQAAQAAPKSFVLLPFTVNAPQSYAYLSKAVPATMQARLNRPGVLEGRSAQTRAASAAEARKALSAAGADYAVWGSVSVMGNECTIDVHSVDKAGKTWSKTAQGPLSGLTATVQQLSSAMGSEAFGVSVAGRPGYVAPSGKGEPVNQMNSDIVVNETGQQRVYLNPQFRYQGSGANDGSRLRSQRMKDNMVDMAVGDFNGDGKNEIAVLGDHKLTIYIWEPDGRLKQLGETVISQSNLNFSMRAIDLNRDGAKELVIATFEEDSNRPYSYFYSFKGNKLTQYADRIPYFASVIKTPPHFMPTLVGQGWDSLKLFSPGVHVMVKSGNKFSLGARLDLPAGATVFNVAWLPGGKDGKGDQLVMLTDDERIKVFQGNGNTLIHTTMERFSGSAAGMDHYKGMPGLGIDRNYQLPSKYYAPMRMIAADLGRTGEYVLLLNKPISTASQLFDRYRFFPQGEIHALYWDGVGLGLKWKTRRIRGSVAEIDLADVNNDGILDLVVGLNTSPDLGIGSRQSMITAYPLDVSQTDPNVPADLSDFEVNPN</sequence>
<dbReference type="SUPFAM" id="SSF69318">
    <property type="entry name" value="Integrin alpha N-terminal domain"/>
    <property type="match status" value="2"/>
</dbReference>
<feature type="chain" id="PRO_5007067522" description="VCBS repeat-containing protein" evidence="2">
    <location>
        <begin position="27"/>
        <end position="561"/>
    </location>
</feature>
<accession>A0A0X8JLP6</accession>
<feature type="signal peptide" evidence="2">
    <location>
        <begin position="1"/>
        <end position="26"/>
    </location>
</feature>
<dbReference type="InterPro" id="IPR028994">
    <property type="entry name" value="Integrin_alpha_N"/>
</dbReference>
<evidence type="ECO:0000313" key="4">
    <source>
        <dbReference type="Proteomes" id="UP000069241"/>
    </source>
</evidence>
<dbReference type="AlphaFoldDB" id="A0A0X8JLP6"/>
<protein>
    <recommendedName>
        <fullName evidence="5">VCBS repeat-containing protein</fullName>
    </recommendedName>
</protein>
<proteinExistence type="predicted"/>